<feature type="domain" description="ABC transmembrane type-2" evidence="6">
    <location>
        <begin position="117"/>
        <end position="357"/>
    </location>
</feature>
<sequence length="357" mass="39042">MWGRIYAIFIARNREFYRDSAGLIWNLIMPVMMIAAFAFIFDGQQQALFKIGVIGAPAADSPLANFLVKPQINVISVVDERAAIEGAIQKVERHQLDLLIEAQSPPRYWLNPQASQASILEELLLAQYRLALHPTGIPTANPNSPITALPRRQLADGLALSYADWALPGVLAMNVMFSSLWGVGWVVVRYRKNGVLRRLKATPLRPMEFLIAQVLSRLIVVLGASALVYAGAYFLLDPPMRGSYLALIALYAAGALCMISLGLTVAARLKTEELADGLLNLLSWPMLLLSGVWFSMEGASTAAQAMSRVMPLTYLVDGARAVMIDGAGLLDVLPRIALLLGLSLVLMGLAARLFRWE</sequence>
<dbReference type="InterPro" id="IPR013525">
    <property type="entry name" value="ABC2_TM"/>
</dbReference>
<dbReference type="EMBL" id="CP121472">
    <property type="protein sequence ID" value="WPL17392.1"/>
    <property type="molecule type" value="Genomic_DNA"/>
</dbReference>
<keyword evidence="5" id="KW-0813">Transport</keyword>
<keyword evidence="4 5" id="KW-0472">Membrane</keyword>
<gene>
    <name evidence="7" type="ORF">Thiowin_02399</name>
</gene>
<proteinExistence type="inferred from homology"/>
<organism evidence="7 8">
    <name type="scientific">Thiorhodovibrio winogradskyi</name>
    <dbReference type="NCBI Taxonomy" id="77007"/>
    <lineage>
        <taxon>Bacteria</taxon>
        <taxon>Pseudomonadati</taxon>
        <taxon>Pseudomonadota</taxon>
        <taxon>Gammaproteobacteria</taxon>
        <taxon>Chromatiales</taxon>
        <taxon>Chromatiaceae</taxon>
        <taxon>Thiorhodovibrio</taxon>
    </lineage>
</organism>
<keyword evidence="5" id="KW-1003">Cell membrane</keyword>
<accession>A0ABZ0SAC9</accession>
<evidence type="ECO:0000313" key="8">
    <source>
        <dbReference type="Proteomes" id="UP001432180"/>
    </source>
</evidence>
<dbReference type="PROSITE" id="PS51012">
    <property type="entry name" value="ABC_TM2"/>
    <property type="match status" value="1"/>
</dbReference>
<comment type="similarity">
    <text evidence="5">Belongs to the ABC-2 integral membrane protein family.</text>
</comment>
<feature type="transmembrane region" description="Helical" evidence="5">
    <location>
        <begin position="21"/>
        <end position="41"/>
    </location>
</feature>
<keyword evidence="3 5" id="KW-1133">Transmembrane helix</keyword>
<evidence type="ECO:0000259" key="6">
    <source>
        <dbReference type="PROSITE" id="PS51012"/>
    </source>
</evidence>
<evidence type="ECO:0000256" key="3">
    <source>
        <dbReference type="ARBA" id="ARBA00022989"/>
    </source>
</evidence>
<feature type="transmembrane region" description="Helical" evidence="5">
    <location>
        <begin position="332"/>
        <end position="354"/>
    </location>
</feature>
<dbReference type="InterPro" id="IPR047817">
    <property type="entry name" value="ABC2_TM_bact-type"/>
</dbReference>
<keyword evidence="2 5" id="KW-0812">Transmembrane</keyword>
<evidence type="ECO:0000256" key="2">
    <source>
        <dbReference type="ARBA" id="ARBA00022692"/>
    </source>
</evidence>
<dbReference type="Pfam" id="PF01061">
    <property type="entry name" value="ABC2_membrane"/>
    <property type="match status" value="1"/>
</dbReference>
<feature type="transmembrane region" description="Helical" evidence="5">
    <location>
        <begin position="242"/>
        <end position="266"/>
    </location>
</feature>
<name>A0ABZ0SAC9_9GAMM</name>
<feature type="transmembrane region" description="Helical" evidence="5">
    <location>
        <begin position="209"/>
        <end position="236"/>
    </location>
</feature>
<feature type="transmembrane region" description="Helical" evidence="5">
    <location>
        <begin position="165"/>
        <end position="188"/>
    </location>
</feature>
<evidence type="ECO:0000256" key="1">
    <source>
        <dbReference type="ARBA" id="ARBA00004141"/>
    </source>
</evidence>
<reference evidence="7 8" key="1">
    <citation type="journal article" date="2023" name="Microorganisms">
        <title>Thiorhodovibrio frisius and Trv. litoralis spp. nov., Two Novel Members from a Clade of Fastidious Purple Sulfur Bacteria That Exhibit Unique Red-Shifted Light-Harvesting Capabilities.</title>
        <authorList>
            <person name="Methner A."/>
            <person name="Kuzyk S.B."/>
            <person name="Petersen J."/>
            <person name="Bauer S."/>
            <person name="Brinkmann H."/>
            <person name="Sichau K."/>
            <person name="Wanner G."/>
            <person name="Wolf J."/>
            <person name="Neumann-Schaal M."/>
            <person name="Henke P."/>
            <person name="Tank M."/>
            <person name="Sproer C."/>
            <person name="Bunk B."/>
            <person name="Overmann J."/>
        </authorList>
    </citation>
    <scope>NUCLEOTIDE SEQUENCE [LARGE SCALE GENOMIC DNA]</scope>
    <source>
        <strain evidence="7 8">DSM 6702</strain>
    </source>
</reference>
<dbReference type="Proteomes" id="UP001432180">
    <property type="component" value="Chromosome"/>
</dbReference>
<dbReference type="InterPro" id="IPR052902">
    <property type="entry name" value="ABC-2_transporter"/>
</dbReference>
<evidence type="ECO:0000256" key="5">
    <source>
        <dbReference type="RuleBase" id="RU361157"/>
    </source>
</evidence>
<keyword evidence="8" id="KW-1185">Reference proteome</keyword>
<evidence type="ECO:0000313" key="7">
    <source>
        <dbReference type="EMBL" id="WPL17392.1"/>
    </source>
</evidence>
<dbReference type="RefSeq" id="WP_328987902.1">
    <property type="nucleotide sequence ID" value="NZ_CP121472.1"/>
</dbReference>
<feature type="transmembrane region" description="Helical" evidence="5">
    <location>
        <begin position="278"/>
        <end position="296"/>
    </location>
</feature>
<evidence type="ECO:0000256" key="4">
    <source>
        <dbReference type="ARBA" id="ARBA00023136"/>
    </source>
</evidence>
<dbReference type="PANTHER" id="PTHR43027:SF2">
    <property type="entry name" value="TRANSPORT PERMEASE PROTEIN"/>
    <property type="match status" value="1"/>
</dbReference>
<protein>
    <recommendedName>
        <fullName evidence="5">Transport permease protein</fullName>
    </recommendedName>
</protein>
<comment type="subcellular location">
    <subcellularLocation>
        <location evidence="5">Cell inner membrane</location>
        <topology evidence="5">Multi-pass membrane protein</topology>
    </subcellularLocation>
    <subcellularLocation>
        <location evidence="1">Membrane</location>
        <topology evidence="1">Multi-pass membrane protein</topology>
    </subcellularLocation>
</comment>
<dbReference type="PANTHER" id="PTHR43027">
    <property type="entry name" value="DOXORUBICIN RESISTANCE ABC TRANSPORTER PERMEASE PROTEIN DRRC-RELATED"/>
    <property type="match status" value="1"/>
</dbReference>